<evidence type="ECO:0008006" key="4">
    <source>
        <dbReference type="Google" id="ProtNLM"/>
    </source>
</evidence>
<gene>
    <name evidence="2" type="ORF">A3H40_02600</name>
</gene>
<dbReference type="Gene3D" id="3.40.50.150">
    <property type="entry name" value="Vaccinia Virus protein VP39"/>
    <property type="match status" value="1"/>
</dbReference>
<reference evidence="2 3" key="1">
    <citation type="journal article" date="2016" name="Nat. Commun.">
        <title>Thousands of microbial genomes shed light on interconnected biogeochemical processes in an aquifer system.</title>
        <authorList>
            <person name="Anantharaman K."/>
            <person name="Brown C.T."/>
            <person name="Hug L.A."/>
            <person name="Sharon I."/>
            <person name="Castelle C.J."/>
            <person name="Probst A.J."/>
            <person name="Thomas B.C."/>
            <person name="Singh A."/>
            <person name="Wilkins M.J."/>
            <person name="Karaoz U."/>
            <person name="Brodie E.L."/>
            <person name="Williams K.H."/>
            <person name="Hubbard S.S."/>
            <person name="Banfield J.F."/>
        </authorList>
    </citation>
    <scope>NUCLEOTIDE SEQUENCE [LARGE SCALE GENOMIC DNA]</scope>
</reference>
<feature type="transmembrane region" description="Helical" evidence="1">
    <location>
        <begin position="152"/>
        <end position="170"/>
    </location>
</feature>
<dbReference type="STRING" id="1797794.A3H40_02600"/>
<dbReference type="AlphaFoldDB" id="A0A1F5N3M0"/>
<organism evidence="2 3">
    <name type="scientific">Candidatus Daviesbacteria bacterium RIFCSPLOWO2_02_FULL_38_15</name>
    <dbReference type="NCBI Taxonomy" id="1797794"/>
    <lineage>
        <taxon>Bacteria</taxon>
        <taxon>Candidatus Daviesiibacteriota</taxon>
    </lineage>
</organism>
<dbReference type="Proteomes" id="UP000177057">
    <property type="component" value="Unassembled WGS sequence"/>
</dbReference>
<protein>
    <recommendedName>
        <fullName evidence="4">Methyltransferase type 11 domain-containing protein</fullName>
    </recommendedName>
</protein>
<name>A0A1F5N3M0_9BACT</name>
<evidence type="ECO:0000313" key="3">
    <source>
        <dbReference type="Proteomes" id="UP000177057"/>
    </source>
</evidence>
<accession>A0A1F5N3M0</accession>
<dbReference type="CDD" id="cd02440">
    <property type="entry name" value="AdoMet_MTases"/>
    <property type="match status" value="1"/>
</dbReference>
<keyword evidence="1" id="KW-0472">Membrane</keyword>
<feature type="transmembrane region" description="Helical" evidence="1">
    <location>
        <begin position="122"/>
        <end position="140"/>
    </location>
</feature>
<keyword evidence="1" id="KW-1133">Transmembrane helix</keyword>
<comment type="caution">
    <text evidence="2">The sequence shown here is derived from an EMBL/GenBank/DDBJ whole genome shotgun (WGS) entry which is preliminary data.</text>
</comment>
<keyword evidence="1" id="KW-0812">Transmembrane</keyword>
<dbReference type="EMBL" id="MFDV01000010">
    <property type="protein sequence ID" value="OGE72246.1"/>
    <property type="molecule type" value="Genomic_DNA"/>
</dbReference>
<evidence type="ECO:0000256" key="1">
    <source>
        <dbReference type="SAM" id="Phobius"/>
    </source>
</evidence>
<dbReference type="InterPro" id="IPR029063">
    <property type="entry name" value="SAM-dependent_MTases_sf"/>
</dbReference>
<sequence>MLGHNFKVTNLESPHAKVSIKNIVKIDFLKWKTNKKFDGIVFLESLEHVPSPQEYLRKAKSLLKKGGYIFVECPRYDSWESKLFKDKWLHLDIPRHLAHLTRKGLGILALRNNLKIVSQNGMLIYEFSPYCFIVSLMRVLNIKPLNLKEMSISNLIFMTVALILLPTALVSETIFHFCNQDPVEFSVFQKV</sequence>
<evidence type="ECO:0000313" key="2">
    <source>
        <dbReference type="EMBL" id="OGE72246.1"/>
    </source>
</evidence>
<dbReference type="SUPFAM" id="SSF53335">
    <property type="entry name" value="S-adenosyl-L-methionine-dependent methyltransferases"/>
    <property type="match status" value="1"/>
</dbReference>
<dbReference type="Pfam" id="PF13489">
    <property type="entry name" value="Methyltransf_23"/>
    <property type="match status" value="1"/>
</dbReference>
<proteinExistence type="predicted"/>